<dbReference type="Pfam" id="PF20473">
    <property type="entry name" value="MmeI_Mtase"/>
    <property type="match status" value="1"/>
</dbReference>
<proteinExistence type="predicted"/>
<dbReference type="InterPro" id="IPR046816">
    <property type="entry name" value="MmeI_Mtase"/>
</dbReference>
<reference evidence="10 11" key="1">
    <citation type="submission" date="2021-03" db="EMBL/GenBank/DDBJ databases">
        <title>Sequencing the genomes of 1000 actinobacteria strains.</title>
        <authorList>
            <person name="Klenk H.-P."/>
        </authorList>
    </citation>
    <scope>NUCLEOTIDE SEQUENCE [LARGE SCALE GENOMIC DNA]</scope>
    <source>
        <strain evidence="10 11">DSM 14564</strain>
    </source>
</reference>
<dbReference type="RefSeq" id="WP_209886358.1">
    <property type="nucleotide sequence ID" value="NZ_BAAAJV010000045.1"/>
</dbReference>
<feature type="domain" description="MmeI-like N-terminal" evidence="5">
    <location>
        <begin position="14"/>
        <end position="184"/>
    </location>
</feature>
<dbReference type="InterPro" id="IPR046820">
    <property type="entry name" value="MmeI_TRD"/>
</dbReference>
<dbReference type="Pfam" id="PF20464">
    <property type="entry name" value="MmeI_N"/>
    <property type="match status" value="1"/>
</dbReference>
<dbReference type="InterPro" id="IPR029063">
    <property type="entry name" value="SAM-dependent_MTases_sf"/>
</dbReference>
<feature type="domain" description="MmeI-like target recognition" evidence="7">
    <location>
        <begin position="629"/>
        <end position="832"/>
    </location>
</feature>
<dbReference type="InterPro" id="IPR046818">
    <property type="entry name" value="MmeI_C"/>
</dbReference>
<evidence type="ECO:0000256" key="3">
    <source>
        <dbReference type="ARBA" id="ARBA00022679"/>
    </source>
</evidence>
<evidence type="ECO:0000259" key="7">
    <source>
        <dbReference type="Pfam" id="PF20466"/>
    </source>
</evidence>
<dbReference type="Pfam" id="PF20466">
    <property type="entry name" value="MmeI_TRD"/>
    <property type="match status" value="1"/>
</dbReference>
<dbReference type="Pfam" id="PF20467">
    <property type="entry name" value="MmeI_C"/>
    <property type="match status" value="1"/>
</dbReference>
<comment type="caution">
    <text evidence="10">The sequence shown here is derived from an EMBL/GenBank/DDBJ whole genome shotgun (WGS) entry which is preliminary data.</text>
</comment>
<evidence type="ECO:0000256" key="1">
    <source>
        <dbReference type="ARBA" id="ARBA00011900"/>
    </source>
</evidence>
<dbReference type="PANTHER" id="PTHR33841:SF1">
    <property type="entry name" value="DNA METHYLTRANSFERASE A"/>
    <property type="match status" value="1"/>
</dbReference>
<dbReference type="EMBL" id="JAGIOC010000001">
    <property type="protein sequence ID" value="MBP2407329.1"/>
    <property type="molecule type" value="Genomic_DNA"/>
</dbReference>
<dbReference type="Gene3D" id="3.40.50.150">
    <property type="entry name" value="Vaccinia Virus protein VP39"/>
    <property type="match status" value="1"/>
</dbReference>
<feature type="domain" description="MmeI-like DNA-methyltransferase" evidence="9">
    <location>
        <begin position="345"/>
        <end position="606"/>
    </location>
</feature>
<evidence type="ECO:0000313" key="10">
    <source>
        <dbReference type="EMBL" id="MBP2407329.1"/>
    </source>
</evidence>
<evidence type="ECO:0000256" key="2">
    <source>
        <dbReference type="ARBA" id="ARBA00022603"/>
    </source>
</evidence>
<keyword evidence="2" id="KW-0489">Methyltransferase</keyword>
<dbReference type="InterPro" id="IPR046819">
    <property type="entry name" value="MmeI_hel"/>
</dbReference>
<dbReference type="InterPro" id="IPR046817">
    <property type="entry name" value="MmeI_N"/>
</dbReference>
<keyword evidence="11" id="KW-1185">Reference proteome</keyword>
<feature type="domain" description="MmeI-like C-terminal" evidence="8">
    <location>
        <begin position="838"/>
        <end position="912"/>
    </location>
</feature>
<dbReference type="Proteomes" id="UP000698222">
    <property type="component" value="Unassembled WGS sequence"/>
</dbReference>
<feature type="domain" description="MmeI-like helicase spacer" evidence="6">
    <location>
        <begin position="190"/>
        <end position="268"/>
    </location>
</feature>
<dbReference type="SUPFAM" id="SSF53335">
    <property type="entry name" value="S-adenosyl-L-methionine-dependent methyltransferases"/>
    <property type="match status" value="1"/>
</dbReference>
<evidence type="ECO:0000313" key="11">
    <source>
        <dbReference type="Proteomes" id="UP000698222"/>
    </source>
</evidence>
<dbReference type="InterPro" id="IPR050953">
    <property type="entry name" value="N4_N6_ade-DNA_methylase"/>
</dbReference>
<evidence type="ECO:0000259" key="5">
    <source>
        <dbReference type="Pfam" id="PF20464"/>
    </source>
</evidence>
<gene>
    <name evidence="10" type="ORF">JOF44_000232</name>
</gene>
<evidence type="ECO:0000256" key="4">
    <source>
        <dbReference type="ARBA" id="ARBA00047942"/>
    </source>
</evidence>
<keyword evidence="3" id="KW-0808">Transferase</keyword>
<evidence type="ECO:0000259" key="8">
    <source>
        <dbReference type="Pfam" id="PF20467"/>
    </source>
</evidence>
<evidence type="ECO:0000259" key="6">
    <source>
        <dbReference type="Pfam" id="PF20465"/>
    </source>
</evidence>
<protein>
    <recommendedName>
        <fullName evidence="1">site-specific DNA-methyltransferase (adenine-specific)</fullName>
        <ecNumber evidence="1">2.1.1.72</ecNumber>
    </recommendedName>
</protein>
<accession>A0ABS4YF31</accession>
<dbReference type="PANTHER" id="PTHR33841">
    <property type="entry name" value="DNA METHYLTRANSFERASE YEEA-RELATED"/>
    <property type="match status" value="1"/>
</dbReference>
<organism evidence="10 11">
    <name type="scientific">Brachybacterium fresconis</name>
    <dbReference type="NCBI Taxonomy" id="173363"/>
    <lineage>
        <taxon>Bacteria</taxon>
        <taxon>Bacillati</taxon>
        <taxon>Actinomycetota</taxon>
        <taxon>Actinomycetes</taxon>
        <taxon>Micrococcales</taxon>
        <taxon>Dermabacteraceae</taxon>
        <taxon>Brachybacterium</taxon>
    </lineage>
</organism>
<name>A0ABS4YF31_9MICO</name>
<sequence>MSSKPLVLSDIRSRAGAFVAEWRDAEGYERGEAQEFVRGLLGVFGVSGRTAAVYEKRAQRSTTGRRGYIDALISGTALVEMKSAGEDLIAAEAQALDYMESLTENERPDHVITSDFRRFRLLDLTAEPGEQSVIEFDLDQLPSRVEGLMFLAGYRRTKFGSTEQENASIKAAQLMAGLYEHLEKTGYDDHQASIFLIRTLFCLYADDSGLWERDLFSRYIEERTSEDGSDLGAQLATLYQALNKPEDKRYGRDDDLLMAFPYVNGSVFGEAVDIPYFDRDSRQLLLQAAYFNWSSISPAIFGSLFQAVKDKKARRGLGEHYTTETNILKLIRPLFLDELEERFVKARAKKRDLEKLLEHLGSLTFADMACGCGNFLIIAYRELRALELRIHERLQELDPRRTQLSLDAESRVHVKLTQFYGMEIEEWPATIARTAMFLVEHQANQDVNLTLGYAVPMLPLQDSARIVVGNALRTDWTDVLTPDAGTFIMGNPPFLGHATRTNEQAQELRDVWQRKDIGRLDYVTGWYRKALDFFGEIPGRFAFVSTNSIAQGEPVPALFGPIFEAGWRIRFAHRTFAWTSEAPGAAAVHCVIIGFDREAKPKPRLFAYASPKGEASEIAAHTVNGYLVDGPNVLVEQRRAPLSPGLPDATFGNMPRDGGHLIIEAEEYGEVVADPIAAKYVRQYVGARELVRRQQRWCLWLADLDPADVRKSPVLRERIEAVREFRNASSASSTRGMAATPHLFGQRSQPDVRFICIPSVVSEHRLFMTCAYFEPDVIASNAAFKAGDPDGLLFGIISSSMFMAWQRAVGGRLKSDIRFSNTLTWNTLPLPAPEPPLRQKIIAAGEEVLEVRALHPERSLAEHYDPLAMDTALLKAHRSLDVAVDKAFGAKRTCKSEWERQRILFERYAEMTQ</sequence>
<evidence type="ECO:0000259" key="9">
    <source>
        <dbReference type="Pfam" id="PF20473"/>
    </source>
</evidence>
<dbReference type="EC" id="2.1.1.72" evidence="1"/>
<dbReference type="Pfam" id="PF20465">
    <property type="entry name" value="MmeI_hel"/>
    <property type="match status" value="1"/>
</dbReference>
<comment type="catalytic activity">
    <reaction evidence="4">
        <text>a 2'-deoxyadenosine in DNA + S-adenosyl-L-methionine = an N(6)-methyl-2'-deoxyadenosine in DNA + S-adenosyl-L-homocysteine + H(+)</text>
        <dbReference type="Rhea" id="RHEA:15197"/>
        <dbReference type="Rhea" id="RHEA-COMP:12418"/>
        <dbReference type="Rhea" id="RHEA-COMP:12419"/>
        <dbReference type="ChEBI" id="CHEBI:15378"/>
        <dbReference type="ChEBI" id="CHEBI:57856"/>
        <dbReference type="ChEBI" id="CHEBI:59789"/>
        <dbReference type="ChEBI" id="CHEBI:90615"/>
        <dbReference type="ChEBI" id="CHEBI:90616"/>
        <dbReference type="EC" id="2.1.1.72"/>
    </reaction>
</comment>